<accession>A0A2L2XJN0</accession>
<proteinExistence type="predicted"/>
<protein>
    <submittedName>
        <fullName evidence="1">Uncharacterized protein</fullName>
    </submittedName>
</protein>
<evidence type="ECO:0000313" key="2">
    <source>
        <dbReference type="Proteomes" id="UP000239549"/>
    </source>
</evidence>
<keyword evidence="2" id="KW-1185">Reference proteome</keyword>
<evidence type="ECO:0000313" key="1">
    <source>
        <dbReference type="EMBL" id="GBF34131.1"/>
    </source>
</evidence>
<dbReference type="EMBL" id="BFAV01000127">
    <property type="protein sequence ID" value="GBF34131.1"/>
    <property type="molecule type" value="Genomic_DNA"/>
</dbReference>
<dbReference type="AlphaFoldDB" id="A0A2L2XJN0"/>
<sequence length="37" mass="4395">MAQIVYYLLIGMPFDQHIIDSFHDFRRQCCHLVVLTA</sequence>
<reference evidence="2" key="1">
    <citation type="submission" date="2018-02" db="EMBL/GenBank/DDBJ databases">
        <title>Genome sequence of Desulfocucumis palustris strain NAW-5.</title>
        <authorList>
            <person name="Watanabe M."/>
            <person name="Kojima H."/>
            <person name="Fukui M."/>
        </authorList>
    </citation>
    <scope>NUCLEOTIDE SEQUENCE [LARGE SCALE GENOMIC DNA]</scope>
    <source>
        <strain evidence="2">NAW-5</strain>
    </source>
</reference>
<comment type="caution">
    <text evidence="1">The sequence shown here is derived from an EMBL/GenBank/DDBJ whole genome shotgun (WGS) entry which is preliminary data.</text>
</comment>
<dbReference type="Proteomes" id="UP000239549">
    <property type="component" value="Unassembled WGS sequence"/>
</dbReference>
<organism evidence="1 2">
    <name type="scientific">Desulfocucumis palustris</name>
    <dbReference type="NCBI Taxonomy" id="1898651"/>
    <lineage>
        <taxon>Bacteria</taxon>
        <taxon>Bacillati</taxon>
        <taxon>Bacillota</taxon>
        <taxon>Clostridia</taxon>
        <taxon>Eubacteriales</taxon>
        <taxon>Desulfocucumaceae</taxon>
        <taxon>Desulfocucumis</taxon>
    </lineage>
</organism>
<name>A0A2L2XJN0_9FIRM</name>
<gene>
    <name evidence="1" type="ORF">DCCM_3243</name>
</gene>